<organism evidence="1">
    <name type="scientific">viral metagenome</name>
    <dbReference type="NCBI Taxonomy" id="1070528"/>
    <lineage>
        <taxon>unclassified sequences</taxon>
        <taxon>metagenomes</taxon>
        <taxon>organismal metagenomes</taxon>
    </lineage>
</organism>
<reference evidence="1" key="1">
    <citation type="journal article" date="2020" name="Nature">
        <title>Giant virus diversity and host interactions through global metagenomics.</title>
        <authorList>
            <person name="Schulz F."/>
            <person name="Roux S."/>
            <person name="Paez-Espino D."/>
            <person name="Jungbluth S."/>
            <person name="Walsh D.A."/>
            <person name="Denef V.J."/>
            <person name="McMahon K.D."/>
            <person name="Konstantinidis K.T."/>
            <person name="Eloe-Fadrosh E.A."/>
            <person name="Kyrpides N.C."/>
            <person name="Woyke T."/>
        </authorList>
    </citation>
    <scope>NUCLEOTIDE SEQUENCE</scope>
    <source>
        <strain evidence="1">GVMAG-M-3300023179-63</strain>
    </source>
</reference>
<accession>A0A6C0H572</accession>
<sequence>MTKEFRYPLDKYDIATINRELIVTPKKEYVTEENLASYNFTHSSIPIYSEDSEYGVKSRNVTISRETHINAIVRDICKFLKHTNTCGMNYNVAVAKIFKLVKENSLSIYLPIKLQNDKLVYLKIDS</sequence>
<evidence type="ECO:0000313" key="1">
    <source>
        <dbReference type="EMBL" id="QHT75163.1"/>
    </source>
</evidence>
<name>A0A6C0H572_9ZZZZ</name>
<dbReference type="AlphaFoldDB" id="A0A6C0H572"/>
<proteinExistence type="predicted"/>
<protein>
    <submittedName>
        <fullName evidence="1">Uncharacterized protein</fullName>
    </submittedName>
</protein>
<dbReference type="EMBL" id="MN739864">
    <property type="protein sequence ID" value="QHT75163.1"/>
    <property type="molecule type" value="Genomic_DNA"/>
</dbReference>